<evidence type="ECO:0000259" key="5">
    <source>
        <dbReference type="PROSITE" id="PS51063"/>
    </source>
</evidence>
<protein>
    <submittedName>
        <fullName evidence="6">Crp/Fnr family transcriptional regulator</fullName>
    </submittedName>
</protein>
<reference evidence="6" key="1">
    <citation type="submission" date="2024-06" db="EMBL/GenBank/DDBJ databases">
        <title>Methylostella associata gen. nov., sp. nov., a novel Ancalomicrobiaceae-affiliated facultatively methylotrophic bacteria that feed on methanotrophs of the genus Methylococcus.</title>
        <authorList>
            <person name="Saltykova V."/>
            <person name="Danilova O.V."/>
            <person name="Oshkin I.Y."/>
            <person name="Belova S.E."/>
            <person name="Pimenov N.V."/>
            <person name="Dedysh S.N."/>
        </authorList>
    </citation>
    <scope>NUCLEOTIDE SEQUENCE</scope>
    <source>
        <strain evidence="6">S20</strain>
    </source>
</reference>
<dbReference type="RefSeq" id="WP_407049692.1">
    <property type="nucleotide sequence ID" value="NZ_CP158568.1"/>
</dbReference>
<dbReference type="InterPro" id="IPR014710">
    <property type="entry name" value="RmlC-like_jellyroll"/>
</dbReference>
<dbReference type="KEGG" id="mflg:ABS361_21795"/>
<evidence type="ECO:0000256" key="2">
    <source>
        <dbReference type="ARBA" id="ARBA00023125"/>
    </source>
</evidence>
<keyword evidence="1" id="KW-0805">Transcription regulation</keyword>
<keyword evidence="3" id="KW-0804">Transcription</keyword>
<dbReference type="InterPro" id="IPR018490">
    <property type="entry name" value="cNMP-bd_dom_sf"/>
</dbReference>
<dbReference type="PROSITE" id="PS51063">
    <property type="entry name" value="HTH_CRP_2"/>
    <property type="match status" value="1"/>
</dbReference>
<dbReference type="Gene3D" id="1.10.10.10">
    <property type="entry name" value="Winged helix-like DNA-binding domain superfamily/Winged helix DNA-binding domain"/>
    <property type="match status" value="1"/>
</dbReference>
<evidence type="ECO:0000256" key="1">
    <source>
        <dbReference type="ARBA" id="ARBA00023015"/>
    </source>
</evidence>
<dbReference type="GO" id="GO:0003677">
    <property type="term" value="F:DNA binding"/>
    <property type="evidence" value="ECO:0007669"/>
    <property type="project" value="UniProtKB-KW"/>
</dbReference>
<dbReference type="GO" id="GO:0005829">
    <property type="term" value="C:cytosol"/>
    <property type="evidence" value="ECO:0007669"/>
    <property type="project" value="TreeGrafter"/>
</dbReference>
<evidence type="ECO:0000313" key="6">
    <source>
        <dbReference type="EMBL" id="XBY44600.1"/>
    </source>
</evidence>
<feature type="domain" description="HTH crp-type" evidence="5">
    <location>
        <begin position="147"/>
        <end position="218"/>
    </location>
</feature>
<dbReference type="Pfam" id="PF00027">
    <property type="entry name" value="cNMP_binding"/>
    <property type="match status" value="1"/>
</dbReference>
<gene>
    <name evidence="6" type="ORF">ABS361_21795</name>
</gene>
<dbReference type="CDD" id="cd00038">
    <property type="entry name" value="CAP_ED"/>
    <property type="match status" value="1"/>
</dbReference>
<dbReference type="InterPro" id="IPR050397">
    <property type="entry name" value="Env_Response_Regulators"/>
</dbReference>
<dbReference type="EMBL" id="CP158568">
    <property type="protein sequence ID" value="XBY44600.1"/>
    <property type="molecule type" value="Genomic_DNA"/>
</dbReference>
<feature type="domain" description="Cyclic nucleotide-binding" evidence="4">
    <location>
        <begin position="13"/>
        <end position="133"/>
    </location>
</feature>
<dbReference type="SUPFAM" id="SSF51206">
    <property type="entry name" value="cAMP-binding domain-like"/>
    <property type="match status" value="1"/>
</dbReference>
<name>A0AAU7X900_9HYPH</name>
<dbReference type="Gene3D" id="2.60.120.10">
    <property type="entry name" value="Jelly Rolls"/>
    <property type="match status" value="1"/>
</dbReference>
<dbReference type="InterPro" id="IPR036388">
    <property type="entry name" value="WH-like_DNA-bd_sf"/>
</dbReference>
<dbReference type="PANTHER" id="PTHR24567:SF68">
    <property type="entry name" value="DNA-BINDING TRANSCRIPTIONAL DUAL REGULATOR CRP"/>
    <property type="match status" value="1"/>
</dbReference>
<sequence length="225" mass="25516">MITAEQFRTIAFWADELSDDEFERARRGISEKAYPEGSYLWHRGDKVDAWTGVVEGLVKVSTVSKSGKAMTFTGVRTGAWFGEGSVLKDEARQYDVVALRDTRVALMGRATFLWLLDNSVGFNRFLVRQLNERLGQFMALVEYDRTLDAPARVARCLGWLFDPVLYPRTVGSQIEITQEEMGLLCGLSRQKTNEALQILQRKDLIRLEKSGIVAVDPARLMRFGE</sequence>
<dbReference type="SMART" id="SM00100">
    <property type="entry name" value="cNMP"/>
    <property type="match status" value="1"/>
</dbReference>
<evidence type="ECO:0000259" key="4">
    <source>
        <dbReference type="PROSITE" id="PS50042"/>
    </source>
</evidence>
<dbReference type="PANTHER" id="PTHR24567">
    <property type="entry name" value="CRP FAMILY TRANSCRIPTIONAL REGULATORY PROTEIN"/>
    <property type="match status" value="1"/>
</dbReference>
<dbReference type="InterPro" id="IPR012318">
    <property type="entry name" value="HTH_CRP"/>
</dbReference>
<evidence type="ECO:0000256" key="3">
    <source>
        <dbReference type="ARBA" id="ARBA00023163"/>
    </source>
</evidence>
<keyword evidence="2" id="KW-0238">DNA-binding</keyword>
<dbReference type="PROSITE" id="PS50042">
    <property type="entry name" value="CNMP_BINDING_3"/>
    <property type="match status" value="1"/>
</dbReference>
<dbReference type="InterPro" id="IPR036390">
    <property type="entry name" value="WH_DNA-bd_sf"/>
</dbReference>
<dbReference type="Pfam" id="PF13545">
    <property type="entry name" value="HTH_Crp_2"/>
    <property type="match status" value="1"/>
</dbReference>
<accession>A0AAU7X900</accession>
<dbReference type="InterPro" id="IPR000595">
    <property type="entry name" value="cNMP-bd_dom"/>
</dbReference>
<dbReference type="SUPFAM" id="SSF46785">
    <property type="entry name" value="Winged helix' DNA-binding domain"/>
    <property type="match status" value="1"/>
</dbReference>
<dbReference type="GO" id="GO:0003700">
    <property type="term" value="F:DNA-binding transcription factor activity"/>
    <property type="evidence" value="ECO:0007669"/>
    <property type="project" value="TreeGrafter"/>
</dbReference>
<organism evidence="6">
    <name type="scientific">Methyloraptor flagellatus</name>
    <dbReference type="NCBI Taxonomy" id="3162530"/>
    <lineage>
        <taxon>Bacteria</taxon>
        <taxon>Pseudomonadati</taxon>
        <taxon>Pseudomonadota</taxon>
        <taxon>Alphaproteobacteria</taxon>
        <taxon>Hyphomicrobiales</taxon>
        <taxon>Ancalomicrobiaceae</taxon>
        <taxon>Methyloraptor</taxon>
    </lineage>
</organism>
<proteinExistence type="predicted"/>
<dbReference type="AlphaFoldDB" id="A0AAU7X900"/>